<gene>
    <name evidence="2" type="ORF">K443DRAFT_670876</name>
</gene>
<evidence type="ECO:0008006" key="4">
    <source>
        <dbReference type="Google" id="ProtNLM"/>
    </source>
</evidence>
<proteinExistence type="predicted"/>
<keyword evidence="3" id="KW-1185">Reference proteome</keyword>
<dbReference type="HOGENOM" id="CLU_166990_2_0_1"/>
<feature type="transmembrane region" description="Helical" evidence="1">
    <location>
        <begin position="24"/>
        <end position="42"/>
    </location>
</feature>
<evidence type="ECO:0000313" key="2">
    <source>
        <dbReference type="EMBL" id="KIK10254.1"/>
    </source>
</evidence>
<dbReference type="Proteomes" id="UP000054477">
    <property type="component" value="Unassembled WGS sequence"/>
</dbReference>
<dbReference type="CDD" id="cd22903">
    <property type="entry name" value="NI9M"/>
    <property type="match status" value="1"/>
</dbReference>
<dbReference type="PANTHER" id="PTHR38488:SF1">
    <property type="entry name" value="OXIDOREDUCTASE 9.5 KDA SUBUNIT, PUTATIVE (AFU_ORTHOLOGUE AFUA_5G08980)-RELATED"/>
    <property type="match status" value="1"/>
</dbReference>
<evidence type="ECO:0000256" key="1">
    <source>
        <dbReference type="SAM" id="Phobius"/>
    </source>
</evidence>
<keyword evidence="1" id="KW-1133">Transmembrane helix</keyword>
<protein>
    <recommendedName>
        <fullName evidence="4">NADH-ubiquinone oxidoreductase 9.5 kDa subunit</fullName>
    </recommendedName>
</protein>
<evidence type="ECO:0000313" key="3">
    <source>
        <dbReference type="Proteomes" id="UP000054477"/>
    </source>
</evidence>
<organism evidence="2 3">
    <name type="scientific">Laccaria amethystina LaAM-08-1</name>
    <dbReference type="NCBI Taxonomy" id="1095629"/>
    <lineage>
        <taxon>Eukaryota</taxon>
        <taxon>Fungi</taxon>
        <taxon>Dikarya</taxon>
        <taxon>Basidiomycota</taxon>
        <taxon>Agaricomycotina</taxon>
        <taxon>Agaricomycetes</taxon>
        <taxon>Agaricomycetidae</taxon>
        <taxon>Agaricales</taxon>
        <taxon>Agaricineae</taxon>
        <taxon>Hydnangiaceae</taxon>
        <taxon>Laccaria</taxon>
    </lineage>
</organism>
<accession>A0A0C9Y891</accession>
<keyword evidence="1" id="KW-0812">Transmembrane</keyword>
<name>A0A0C9Y891_9AGAR</name>
<dbReference type="PANTHER" id="PTHR38488">
    <property type="entry name" value="OXIDOREDUCTASE 9.5 KDA SUBUNIT, PUTATIVE (AFU_ORTHOLOGUE AFUA_5G08980)-RELATED"/>
    <property type="match status" value="1"/>
</dbReference>
<dbReference type="OrthoDB" id="2093409at2759"/>
<dbReference type="STRING" id="1095629.A0A0C9Y891"/>
<dbReference type="InterPro" id="IPR039961">
    <property type="entry name" value="Nuo9.5"/>
</dbReference>
<reference evidence="2 3" key="1">
    <citation type="submission" date="2014-04" db="EMBL/GenBank/DDBJ databases">
        <authorList>
            <consortium name="DOE Joint Genome Institute"/>
            <person name="Kuo A."/>
            <person name="Kohler A."/>
            <person name="Nagy L.G."/>
            <person name="Floudas D."/>
            <person name="Copeland A."/>
            <person name="Barry K.W."/>
            <person name="Cichocki N."/>
            <person name="Veneault-Fourrey C."/>
            <person name="LaButti K."/>
            <person name="Lindquist E.A."/>
            <person name="Lipzen A."/>
            <person name="Lundell T."/>
            <person name="Morin E."/>
            <person name="Murat C."/>
            <person name="Sun H."/>
            <person name="Tunlid A."/>
            <person name="Henrissat B."/>
            <person name="Grigoriev I.V."/>
            <person name="Hibbett D.S."/>
            <person name="Martin F."/>
            <person name="Nordberg H.P."/>
            <person name="Cantor M.N."/>
            <person name="Hua S.X."/>
        </authorList>
    </citation>
    <scope>NUCLEOTIDE SEQUENCE [LARGE SCALE GENOMIC DNA]</scope>
    <source>
        <strain evidence="2 3">LaAM-08-1</strain>
    </source>
</reference>
<sequence>MASFASPFRSTYRYLQRQAHENPVIFYSCIIGAIGPVMVVAIPPIRERFGYQPAEMVPTTYPLPNRPRRPVVGYEDQ</sequence>
<dbReference type="AlphaFoldDB" id="A0A0C9Y891"/>
<dbReference type="EMBL" id="KN838536">
    <property type="protein sequence ID" value="KIK10254.1"/>
    <property type="molecule type" value="Genomic_DNA"/>
</dbReference>
<reference evidence="3" key="2">
    <citation type="submission" date="2015-01" db="EMBL/GenBank/DDBJ databases">
        <title>Evolutionary Origins and Diversification of the Mycorrhizal Mutualists.</title>
        <authorList>
            <consortium name="DOE Joint Genome Institute"/>
            <consortium name="Mycorrhizal Genomics Consortium"/>
            <person name="Kohler A."/>
            <person name="Kuo A."/>
            <person name="Nagy L.G."/>
            <person name="Floudas D."/>
            <person name="Copeland A."/>
            <person name="Barry K.W."/>
            <person name="Cichocki N."/>
            <person name="Veneault-Fourrey C."/>
            <person name="LaButti K."/>
            <person name="Lindquist E.A."/>
            <person name="Lipzen A."/>
            <person name="Lundell T."/>
            <person name="Morin E."/>
            <person name="Murat C."/>
            <person name="Riley R."/>
            <person name="Ohm R."/>
            <person name="Sun H."/>
            <person name="Tunlid A."/>
            <person name="Henrissat B."/>
            <person name="Grigoriev I.V."/>
            <person name="Hibbett D.S."/>
            <person name="Martin F."/>
        </authorList>
    </citation>
    <scope>NUCLEOTIDE SEQUENCE [LARGE SCALE GENOMIC DNA]</scope>
    <source>
        <strain evidence="3">LaAM-08-1</strain>
    </source>
</reference>
<keyword evidence="1" id="KW-0472">Membrane</keyword>